<evidence type="ECO:0000313" key="3">
    <source>
        <dbReference type="EMBL" id="QIV96314.1"/>
    </source>
</evidence>
<dbReference type="NCBIfam" id="NF033564">
    <property type="entry name" value="transpos_ISAs1"/>
    <property type="match status" value="1"/>
</dbReference>
<keyword evidence="1" id="KW-0812">Transmembrane</keyword>
<dbReference type="PANTHER" id="PTHR30298">
    <property type="entry name" value="H REPEAT-ASSOCIATED PREDICTED TRANSPOSASE"/>
    <property type="match status" value="1"/>
</dbReference>
<gene>
    <name evidence="3" type="ORF">E4K63_05520</name>
</gene>
<reference evidence="3 4" key="1">
    <citation type="submission" date="2019-03" db="EMBL/GenBank/DDBJ databases">
        <title>Complete Genome Sequence of Allofrancisella inopinata Strain SYSU YG23 Isolated from Water-Cooling Systems in China.</title>
        <authorList>
            <person name="Ohrman C."/>
            <person name="Uneklint I."/>
            <person name="Sjodin A."/>
        </authorList>
    </citation>
    <scope>NUCLEOTIDE SEQUENCE [LARGE SCALE GENOMIC DNA]</scope>
    <source>
        <strain evidence="3 4">SYSU YG23</strain>
    </source>
</reference>
<keyword evidence="1" id="KW-0472">Membrane</keyword>
<feature type="transmembrane region" description="Helical" evidence="1">
    <location>
        <begin position="29"/>
        <end position="48"/>
    </location>
</feature>
<feature type="domain" description="H repeat-associated protein N-terminal" evidence="2">
    <location>
        <begin position="11"/>
        <end position="97"/>
    </location>
</feature>
<protein>
    <submittedName>
        <fullName evidence="3">ISAs1 family transposase</fullName>
    </submittedName>
</protein>
<accession>A0AAE7CRG8</accession>
<proteinExistence type="predicted"/>
<evidence type="ECO:0000313" key="4">
    <source>
        <dbReference type="Proteomes" id="UP000502004"/>
    </source>
</evidence>
<keyword evidence="1" id="KW-1133">Transmembrane helix</keyword>
<organism evidence="3 4">
    <name type="scientific">Allofrancisella inopinata</name>
    <dbReference type="NCBI Taxonomy" id="1085647"/>
    <lineage>
        <taxon>Bacteria</taxon>
        <taxon>Pseudomonadati</taxon>
        <taxon>Pseudomonadota</taxon>
        <taxon>Gammaproteobacteria</taxon>
        <taxon>Thiotrichales</taxon>
        <taxon>Francisellaceae</taxon>
        <taxon>Allofrancisella</taxon>
    </lineage>
</organism>
<dbReference type="PANTHER" id="PTHR30298:SF0">
    <property type="entry name" value="PROTEIN YBFL-RELATED"/>
    <property type="match status" value="1"/>
</dbReference>
<dbReference type="Proteomes" id="UP000502004">
    <property type="component" value="Chromosome"/>
</dbReference>
<dbReference type="KEGG" id="aii:E4K63_05520"/>
<keyword evidence="4" id="KW-1185">Reference proteome</keyword>
<dbReference type="InterPro" id="IPR051698">
    <property type="entry name" value="Transposase_11-like"/>
</dbReference>
<evidence type="ECO:0000256" key="1">
    <source>
        <dbReference type="SAM" id="Phobius"/>
    </source>
</evidence>
<dbReference type="AlphaFoldDB" id="A0AAE7CRG8"/>
<dbReference type="InterPro" id="IPR032806">
    <property type="entry name" value="YbfD_N"/>
</dbReference>
<name>A0AAE7CRG8_9GAMM</name>
<dbReference type="Pfam" id="PF13808">
    <property type="entry name" value="DDE_Tnp_1_assoc"/>
    <property type="match status" value="1"/>
</dbReference>
<dbReference type="InterPro" id="IPR047647">
    <property type="entry name" value="ISAs1_transpos"/>
</dbReference>
<evidence type="ECO:0000259" key="2">
    <source>
        <dbReference type="Pfam" id="PF13808"/>
    </source>
</evidence>
<dbReference type="EMBL" id="CP038241">
    <property type="protein sequence ID" value="QIV96314.1"/>
    <property type="molecule type" value="Genomic_DNA"/>
</dbReference>
<sequence length="100" mass="11753">MSTKATASIFHHFEQVSDPRINRKKRHKLIDIFFMTITAVICGANNWVMIEEFCKSKEEWLNNILDLENGIPSHDTFGRVFAALNTQEFIECFNQWMKDI</sequence>